<dbReference type="InterPro" id="IPR046913">
    <property type="entry name" value="ABC-3C_CTD7"/>
</dbReference>
<feature type="domain" description="ABC-three component systems C-terminal" evidence="1">
    <location>
        <begin position="269"/>
        <end position="393"/>
    </location>
</feature>
<keyword evidence="3" id="KW-1185">Reference proteome</keyword>
<evidence type="ECO:0000313" key="3">
    <source>
        <dbReference type="Proteomes" id="UP000670475"/>
    </source>
</evidence>
<gene>
    <name evidence="2" type="ORF">JFN87_15975</name>
</gene>
<accession>A0A940MCY9</accession>
<evidence type="ECO:0000313" key="2">
    <source>
        <dbReference type="EMBL" id="MBP0458989.1"/>
    </source>
</evidence>
<evidence type="ECO:0000259" key="1">
    <source>
        <dbReference type="Pfam" id="PF20283"/>
    </source>
</evidence>
<reference evidence="2" key="1">
    <citation type="submission" date="2021-03" db="EMBL/GenBank/DDBJ databases">
        <title>Whole genome sequence of Streptomyces bomunensis MMS17-BM035.</title>
        <authorList>
            <person name="Lee J.H."/>
        </authorList>
    </citation>
    <scope>NUCLEOTIDE SEQUENCE</scope>
    <source>
        <strain evidence="2">MMS17-BM035</strain>
    </source>
</reference>
<organism evidence="2 3">
    <name type="scientific">Streptomyces montanisoli</name>
    <dbReference type="NCBI Taxonomy" id="2798581"/>
    <lineage>
        <taxon>Bacteria</taxon>
        <taxon>Bacillati</taxon>
        <taxon>Actinomycetota</taxon>
        <taxon>Actinomycetes</taxon>
        <taxon>Kitasatosporales</taxon>
        <taxon>Streptomycetaceae</taxon>
        <taxon>Streptomyces</taxon>
    </lineage>
</organism>
<dbReference type="Proteomes" id="UP000670475">
    <property type="component" value="Unassembled WGS sequence"/>
</dbReference>
<dbReference type="Pfam" id="PF20283">
    <property type="entry name" value="CTD7"/>
    <property type="match status" value="1"/>
</dbReference>
<proteinExistence type="predicted"/>
<comment type="caution">
    <text evidence="2">The sequence shown here is derived from an EMBL/GenBank/DDBJ whole genome shotgun (WGS) entry which is preliminary data.</text>
</comment>
<dbReference type="EMBL" id="JAGIQL010000057">
    <property type="protein sequence ID" value="MBP0458989.1"/>
    <property type="molecule type" value="Genomic_DNA"/>
</dbReference>
<protein>
    <recommendedName>
        <fullName evidence="1">ABC-three component systems C-terminal domain-containing protein</fullName>
    </recommendedName>
</protein>
<dbReference type="AlphaFoldDB" id="A0A940MCY9"/>
<sequence length="404" mass="45098">MTARDDQFEASASALGYLYQFAKALHLCIEQSMSGPGWSVAVEGADDIEKHAGSLTDLLQLKQRAEGVRLTDSAPDLWKTLRIWCLAAAAGQVSLPETNFFLMTTAELPEGSAAYHLQPRASGHRDEERALALLRQARTASTNDSLRKAFEAFDALNGAGGPGQGALLARIDVIGGAPRIDEVRETMLGHAALAVGHHLAKAFLVRLEGWFYDRVIEQLRTKGGVPVTGEEFDQVFSELRHQFGPDNLPIDPDIAQSEPEPAESTDKTFVRQLDLIGVGGDRIRLAVRDYVRAFDQRSRWSEEKLLRVGELGAYERRLVEEWRARFADMREELGDEASEAEMKREARQIYRWVDRDARAQIRTGLEEVFIPKGSYHMLADELKVGWHPDFTARLMSLLEPSGAR</sequence>
<name>A0A940MCY9_9ACTN</name>
<dbReference type="RefSeq" id="WP_209340733.1">
    <property type="nucleotide sequence ID" value="NZ_JAGIQL010000057.1"/>
</dbReference>